<reference evidence="2" key="1">
    <citation type="submission" date="2014-12" db="EMBL/GenBank/DDBJ databases">
        <title>Insight into the proteome of Arion vulgaris.</title>
        <authorList>
            <person name="Aradska J."/>
            <person name="Bulat T."/>
            <person name="Smidak R."/>
            <person name="Sarate P."/>
            <person name="Gangsoo J."/>
            <person name="Sialana F."/>
            <person name="Bilban M."/>
            <person name="Lubec G."/>
        </authorList>
    </citation>
    <scope>NUCLEOTIDE SEQUENCE</scope>
    <source>
        <tissue evidence="2">Skin</tissue>
    </source>
</reference>
<feature type="domain" description="Tudor" evidence="1">
    <location>
        <begin position="60"/>
        <end position="122"/>
    </location>
</feature>
<name>A0A0B6Y909_9EUPU</name>
<dbReference type="InterPro" id="IPR002999">
    <property type="entry name" value="Tudor"/>
</dbReference>
<dbReference type="EMBL" id="HACG01005050">
    <property type="protein sequence ID" value="CEK51915.1"/>
    <property type="molecule type" value="Transcribed_RNA"/>
</dbReference>
<evidence type="ECO:0000259" key="1">
    <source>
        <dbReference type="Pfam" id="PF00567"/>
    </source>
</evidence>
<dbReference type="PANTHER" id="PTHR22948:SF29">
    <property type="entry name" value="FI02030P-RELATED"/>
    <property type="match status" value="1"/>
</dbReference>
<dbReference type="Pfam" id="PF00567">
    <property type="entry name" value="TUDOR"/>
    <property type="match status" value="1"/>
</dbReference>
<protein>
    <recommendedName>
        <fullName evidence="1">Tudor domain-containing protein</fullName>
    </recommendedName>
</protein>
<dbReference type="AlphaFoldDB" id="A0A0B6Y909"/>
<feature type="non-terminal residue" evidence="2">
    <location>
        <position position="1"/>
    </location>
</feature>
<sequence>EKLSENGCQCEVLDETHSHKLVKLHVGSQDVAEELLAMGMVAISDSKPHCPSFLHETSVKKSEREEVVVTHIESPKSFWCQLRKNIPALYDLTKKMSLRYTDNSGTSLNNPTVGQACIVQYS</sequence>
<dbReference type="Gene3D" id="2.30.30.140">
    <property type="match status" value="1"/>
</dbReference>
<organism evidence="2">
    <name type="scientific">Arion vulgaris</name>
    <dbReference type="NCBI Taxonomy" id="1028688"/>
    <lineage>
        <taxon>Eukaryota</taxon>
        <taxon>Metazoa</taxon>
        <taxon>Spiralia</taxon>
        <taxon>Lophotrochozoa</taxon>
        <taxon>Mollusca</taxon>
        <taxon>Gastropoda</taxon>
        <taxon>Heterobranchia</taxon>
        <taxon>Euthyneura</taxon>
        <taxon>Panpulmonata</taxon>
        <taxon>Eupulmonata</taxon>
        <taxon>Stylommatophora</taxon>
        <taxon>Helicina</taxon>
        <taxon>Arionoidea</taxon>
        <taxon>Arionidae</taxon>
        <taxon>Arion</taxon>
    </lineage>
</organism>
<accession>A0A0B6Y909</accession>
<evidence type="ECO:0000313" key="2">
    <source>
        <dbReference type="EMBL" id="CEK51915.1"/>
    </source>
</evidence>
<proteinExistence type="predicted"/>
<gene>
    <name evidence="2" type="primary">ORF14831</name>
</gene>
<feature type="non-terminal residue" evidence="2">
    <location>
        <position position="122"/>
    </location>
</feature>
<dbReference type="PANTHER" id="PTHR22948">
    <property type="entry name" value="TUDOR DOMAIN CONTAINING PROTEIN"/>
    <property type="match status" value="1"/>
</dbReference>
<dbReference type="InterPro" id="IPR050621">
    <property type="entry name" value="Tudor_domain_containing"/>
</dbReference>
<dbReference type="Gene3D" id="2.40.50.90">
    <property type="match status" value="1"/>
</dbReference>
<dbReference type="InterPro" id="IPR035437">
    <property type="entry name" value="SNase_OB-fold_sf"/>
</dbReference>